<organism evidence="3 4">
    <name type="scientific">Gulosibacter bifidus</name>
    <dbReference type="NCBI Taxonomy" id="272239"/>
    <lineage>
        <taxon>Bacteria</taxon>
        <taxon>Bacillati</taxon>
        <taxon>Actinomycetota</taxon>
        <taxon>Actinomycetes</taxon>
        <taxon>Micrococcales</taxon>
        <taxon>Microbacteriaceae</taxon>
        <taxon>Gulosibacter</taxon>
    </lineage>
</organism>
<dbReference type="PROSITE" id="PS51257">
    <property type="entry name" value="PROKAR_LIPOPROTEIN"/>
    <property type="match status" value="1"/>
</dbReference>
<dbReference type="Proteomes" id="UP001597453">
    <property type="component" value="Unassembled WGS sequence"/>
</dbReference>
<dbReference type="SUPFAM" id="SSF110087">
    <property type="entry name" value="DR1885-like metal-binding protein"/>
    <property type="match status" value="1"/>
</dbReference>
<dbReference type="RefSeq" id="WP_066058654.1">
    <property type="nucleotide sequence ID" value="NZ_JBHUNF010000004.1"/>
</dbReference>
<comment type="caution">
    <text evidence="3">The sequence shown here is derived from an EMBL/GenBank/DDBJ whole genome shotgun (WGS) entry which is preliminary data.</text>
</comment>
<feature type="region of interest" description="Disordered" evidence="1">
    <location>
        <begin position="163"/>
        <end position="192"/>
    </location>
</feature>
<keyword evidence="2" id="KW-0732">Signal</keyword>
<name>A0ABW5RJT3_9MICO</name>
<sequence length="192" mass="20498">MRTFRTFIAAAAGLSLAVAGLTGCAAGNDPKSTPQPTENMAVQTQQGLEFTDMWIKATEKDMTGVFGTIKNTGDKEIKFTGVKAEIAGMSEFHETIIQSDGSSMMQAMTPPAIKPGESLVYKPGDDHIMLMKLNDKVLPGDEVKITLEVEGGENIEFTATAREYTGGKETYSPEDGTGHGGMDHGNMATDKN</sequence>
<protein>
    <submittedName>
        <fullName evidence="3">Copper chaperone PCu(A)C</fullName>
    </submittedName>
</protein>
<dbReference type="InterPro" id="IPR036182">
    <property type="entry name" value="PCuAC_sf"/>
</dbReference>
<keyword evidence="4" id="KW-1185">Reference proteome</keyword>
<reference evidence="4" key="1">
    <citation type="journal article" date="2019" name="Int. J. Syst. Evol. Microbiol.">
        <title>The Global Catalogue of Microorganisms (GCM) 10K type strain sequencing project: providing services to taxonomists for standard genome sequencing and annotation.</title>
        <authorList>
            <consortium name="The Broad Institute Genomics Platform"/>
            <consortium name="The Broad Institute Genome Sequencing Center for Infectious Disease"/>
            <person name="Wu L."/>
            <person name="Ma J."/>
        </authorList>
    </citation>
    <scope>NUCLEOTIDE SEQUENCE [LARGE SCALE GENOMIC DNA]</scope>
    <source>
        <strain evidence="4">TISTR 1511</strain>
    </source>
</reference>
<feature type="signal peptide" evidence="2">
    <location>
        <begin position="1"/>
        <end position="25"/>
    </location>
</feature>
<evidence type="ECO:0000256" key="2">
    <source>
        <dbReference type="SAM" id="SignalP"/>
    </source>
</evidence>
<accession>A0ABW5RJT3</accession>
<dbReference type="InterPro" id="IPR058248">
    <property type="entry name" value="Lxx211020-like"/>
</dbReference>
<dbReference type="Gene3D" id="2.60.40.1890">
    <property type="entry name" value="PCu(A)C copper chaperone"/>
    <property type="match status" value="1"/>
</dbReference>
<evidence type="ECO:0000256" key="1">
    <source>
        <dbReference type="SAM" id="MobiDB-lite"/>
    </source>
</evidence>
<gene>
    <name evidence="3" type="ORF">ACFSUQ_08495</name>
</gene>
<evidence type="ECO:0000313" key="3">
    <source>
        <dbReference type="EMBL" id="MFD2675328.1"/>
    </source>
</evidence>
<dbReference type="PANTHER" id="PTHR36302">
    <property type="entry name" value="BLR7088 PROTEIN"/>
    <property type="match status" value="1"/>
</dbReference>
<dbReference type="InterPro" id="IPR007410">
    <property type="entry name" value="LpqE-like"/>
</dbReference>
<dbReference type="Pfam" id="PF04314">
    <property type="entry name" value="PCuAC"/>
    <property type="match status" value="1"/>
</dbReference>
<evidence type="ECO:0000313" key="4">
    <source>
        <dbReference type="Proteomes" id="UP001597453"/>
    </source>
</evidence>
<feature type="chain" id="PRO_5046912907" evidence="2">
    <location>
        <begin position="26"/>
        <end position="192"/>
    </location>
</feature>
<proteinExistence type="predicted"/>
<dbReference type="EMBL" id="JBHUNF010000004">
    <property type="protein sequence ID" value="MFD2675328.1"/>
    <property type="molecule type" value="Genomic_DNA"/>
</dbReference>
<dbReference type="PANTHER" id="PTHR36302:SF1">
    <property type="entry name" value="COPPER CHAPERONE PCU(A)C"/>
    <property type="match status" value="1"/>
</dbReference>